<organism evidence="3 4">
    <name type="scientific">Mesorhizobium shangrilense</name>
    <dbReference type="NCBI Taxonomy" id="460060"/>
    <lineage>
        <taxon>Bacteria</taxon>
        <taxon>Pseudomonadati</taxon>
        <taxon>Pseudomonadota</taxon>
        <taxon>Alphaproteobacteria</taxon>
        <taxon>Hyphomicrobiales</taxon>
        <taxon>Phyllobacteriaceae</taxon>
        <taxon>Mesorhizobium</taxon>
    </lineage>
</organism>
<proteinExistence type="predicted"/>
<evidence type="ECO:0000313" key="4">
    <source>
        <dbReference type="Proteomes" id="UP001548832"/>
    </source>
</evidence>
<feature type="chain" id="PRO_5045571153" evidence="1">
    <location>
        <begin position="21"/>
        <end position="150"/>
    </location>
</feature>
<accession>A0ABV2DJX0</accession>
<dbReference type="InterPro" id="IPR011051">
    <property type="entry name" value="RmlC_Cupin_sf"/>
</dbReference>
<comment type="caution">
    <text evidence="3">The sequence shown here is derived from an EMBL/GenBank/DDBJ whole genome shotgun (WGS) entry which is preliminary data.</text>
</comment>
<dbReference type="Pfam" id="PF12973">
    <property type="entry name" value="Cupin_7"/>
    <property type="match status" value="1"/>
</dbReference>
<dbReference type="EMBL" id="JBEWSZ010000002">
    <property type="protein sequence ID" value="MET2830313.1"/>
    <property type="molecule type" value="Genomic_DNA"/>
</dbReference>
<protein>
    <submittedName>
        <fullName evidence="3">Cupin domain-containing protein</fullName>
    </submittedName>
</protein>
<reference evidence="3 4" key="1">
    <citation type="submission" date="2024-06" db="EMBL/GenBank/DDBJ databases">
        <authorList>
            <person name="Kim D.-U."/>
        </authorList>
    </citation>
    <scope>NUCLEOTIDE SEQUENCE [LARGE SCALE GENOMIC DNA]</scope>
    <source>
        <strain evidence="3 4">KACC15460</strain>
    </source>
</reference>
<name>A0ABV2DJX0_9HYPH</name>
<sequence length="150" mass="15875">MFKFTSAVLLLLVSTAPLLADDMPVNADAIKWGPVPPFLPAGAKMAVVAGDPSKDGIFVLRLQMPANYKIPAHNHPTSEYVTVLSGDFNIGMGDKLDEAKGMHLTAGGFGVAPAQMNHFAWTTSATIVQVHGEGPFAITYVNPADDPSKK</sequence>
<dbReference type="Proteomes" id="UP001548832">
    <property type="component" value="Unassembled WGS sequence"/>
</dbReference>
<feature type="signal peptide" evidence="1">
    <location>
        <begin position="1"/>
        <end position="20"/>
    </location>
</feature>
<dbReference type="SUPFAM" id="SSF51182">
    <property type="entry name" value="RmlC-like cupins"/>
    <property type="match status" value="1"/>
</dbReference>
<dbReference type="InterPro" id="IPR025979">
    <property type="entry name" value="ChrR-like_cupin_dom"/>
</dbReference>
<evidence type="ECO:0000313" key="3">
    <source>
        <dbReference type="EMBL" id="MET2830313.1"/>
    </source>
</evidence>
<evidence type="ECO:0000256" key="1">
    <source>
        <dbReference type="SAM" id="SignalP"/>
    </source>
</evidence>
<evidence type="ECO:0000259" key="2">
    <source>
        <dbReference type="Pfam" id="PF12973"/>
    </source>
</evidence>
<dbReference type="Gene3D" id="2.60.120.10">
    <property type="entry name" value="Jelly Rolls"/>
    <property type="match status" value="1"/>
</dbReference>
<dbReference type="InterPro" id="IPR014710">
    <property type="entry name" value="RmlC-like_jellyroll"/>
</dbReference>
<dbReference type="CDD" id="cd06989">
    <property type="entry name" value="cupin_DRT102"/>
    <property type="match status" value="1"/>
</dbReference>
<keyword evidence="4" id="KW-1185">Reference proteome</keyword>
<gene>
    <name evidence="3" type="ORF">ABVQ20_25350</name>
</gene>
<feature type="domain" description="ChrR-like cupin" evidence="2">
    <location>
        <begin position="22"/>
        <end position="136"/>
    </location>
</feature>
<dbReference type="RefSeq" id="WP_354462403.1">
    <property type="nucleotide sequence ID" value="NZ_JBEWSZ010000002.1"/>
</dbReference>
<keyword evidence="1" id="KW-0732">Signal</keyword>